<gene>
    <name evidence="1" type="ORF">CPELLU_LOCUS237</name>
</gene>
<dbReference type="OrthoDB" id="2403806at2759"/>
<reference evidence="1" key="1">
    <citation type="submission" date="2021-06" db="EMBL/GenBank/DDBJ databases">
        <authorList>
            <person name="Kallberg Y."/>
            <person name="Tangrot J."/>
            <person name="Rosling A."/>
        </authorList>
    </citation>
    <scope>NUCLEOTIDE SEQUENCE</scope>
    <source>
        <strain evidence="1">FL966</strain>
    </source>
</reference>
<sequence>MFSLDHFRRNEPNSNIRFNEFYNTSTEFYNISTVSYNPYGSNINIDNIDCYNFTSSTNPTSCNDYIIQNDIINCLTFSPFRNQSNQECNDVGNNCIISSRKNSKLGLNYIIFNITSYVSPPASLVSDYFSIIFNHVYIIDSNNKTIQNNITFNIHPFNKGKFVTFEFSIKTRLTYSSIFMKGFGLSPTIQETFVDAEIKELEIADNSPYTVLLLKPKNNTIYNEEETFDYTILFIISSMGGFYGAAAGVYKLLFGSPKISPWGITQKYMCCWNLRKKYEMITAAHYVSKAGIPFADNPCQLPQGATINDRVFVLESVLRKYYLDTDYFAELNYVVKQNEKYKTRVEKLEKGV</sequence>
<dbReference type="AlphaFoldDB" id="A0A9N8VJW2"/>
<keyword evidence="2" id="KW-1185">Reference proteome</keyword>
<dbReference type="EMBL" id="CAJVQA010000056">
    <property type="protein sequence ID" value="CAG8452884.1"/>
    <property type="molecule type" value="Genomic_DNA"/>
</dbReference>
<evidence type="ECO:0000313" key="1">
    <source>
        <dbReference type="EMBL" id="CAG8452884.1"/>
    </source>
</evidence>
<proteinExistence type="predicted"/>
<accession>A0A9N8VJW2</accession>
<name>A0A9N8VJW2_9GLOM</name>
<organism evidence="1 2">
    <name type="scientific">Cetraspora pellucida</name>
    <dbReference type="NCBI Taxonomy" id="1433469"/>
    <lineage>
        <taxon>Eukaryota</taxon>
        <taxon>Fungi</taxon>
        <taxon>Fungi incertae sedis</taxon>
        <taxon>Mucoromycota</taxon>
        <taxon>Glomeromycotina</taxon>
        <taxon>Glomeromycetes</taxon>
        <taxon>Diversisporales</taxon>
        <taxon>Gigasporaceae</taxon>
        <taxon>Cetraspora</taxon>
    </lineage>
</organism>
<comment type="caution">
    <text evidence="1">The sequence shown here is derived from an EMBL/GenBank/DDBJ whole genome shotgun (WGS) entry which is preliminary data.</text>
</comment>
<evidence type="ECO:0000313" key="2">
    <source>
        <dbReference type="Proteomes" id="UP000789759"/>
    </source>
</evidence>
<protein>
    <submittedName>
        <fullName evidence="1">21042_t:CDS:1</fullName>
    </submittedName>
</protein>
<dbReference type="Proteomes" id="UP000789759">
    <property type="component" value="Unassembled WGS sequence"/>
</dbReference>